<evidence type="ECO:0000313" key="1">
    <source>
        <dbReference type="EnsemblProtists" id="HpaP812937"/>
    </source>
</evidence>
<dbReference type="EMBL" id="ABWE02002205">
    <property type="status" value="NOT_ANNOTATED_CDS"/>
    <property type="molecule type" value="Genomic_DNA"/>
</dbReference>
<keyword evidence="2" id="KW-1185">Reference proteome</keyword>
<reference evidence="2" key="1">
    <citation type="journal article" date="2010" name="Science">
        <title>Signatures of adaptation to obligate biotrophy in the Hyaloperonospora arabidopsidis genome.</title>
        <authorList>
            <person name="Baxter L."/>
            <person name="Tripathy S."/>
            <person name="Ishaque N."/>
            <person name="Boot N."/>
            <person name="Cabral A."/>
            <person name="Kemen E."/>
            <person name="Thines M."/>
            <person name="Ah-Fong A."/>
            <person name="Anderson R."/>
            <person name="Badejoko W."/>
            <person name="Bittner-Eddy P."/>
            <person name="Boore J.L."/>
            <person name="Chibucos M.C."/>
            <person name="Coates M."/>
            <person name="Dehal P."/>
            <person name="Delehaunty K."/>
            <person name="Dong S."/>
            <person name="Downton P."/>
            <person name="Dumas B."/>
            <person name="Fabro G."/>
            <person name="Fronick C."/>
            <person name="Fuerstenberg S.I."/>
            <person name="Fulton L."/>
            <person name="Gaulin E."/>
            <person name="Govers F."/>
            <person name="Hughes L."/>
            <person name="Humphray S."/>
            <person name="Jiang R.H."/>
            <person name="Judelson H."/>
            <person name="Kamoun S."/>
            <person name="Kyung K."/>
            <person name="Meijer H."/>
            <person name="Minx P."/>
            <person name="Morris P."/>
            <person name="Nelson J."/>
            <person name="Phuntumart V."/>
            <person name="Qutob D."/>
            <person name="Rehmany A."/>
            <person name="Rougon-Cardoso A."/>
            <person name="Ryden P."/>
            <person name="Torto-Alalibo T."/>
            <person name="Studholme D."/>
            <person name="Wang Y."/>
            <person name="Win J."/>
            <person name="Wood J."/>
            <person name="Clifton S.W."/>
            <person name="Rogers J."/>
            <person name="Van den Ackerveken G."/>
            <person name="Jones J.D."/>
            <person name="McDowell J.M."/>
            <person name="Beynon J."/>
            <person name="Tyler B.M."/>
        </authorList>
    </citation>
    <scope>NUCLEOTIDE SEQUENCE [LARGE SCALE GENOMIC DNA]</scope>
    <source>
        <strain evidence="2">Emoy2</strain>
    </source>
</reference>
<proteinExistence type="predicted"/>
<sequence length="67" mass="7267">MSPSTTSALGFQCFAQHFLTVVWPKSSTKIAMPATRSNCLRSITTTVGSDSRVSALCYNCFLLFSVV</sequence>
<name>M4C1I7_HYAAE</name>
<dbReference type="HOGENOM" id="CLU_2817914_0_0_1"/>
<dbReference type="Proteomes" id="UP000011713">
    <property type="component" value="Unassembled WGS sequence"/>
</dbReference>
<accession>M4C1I7</accession>
<evidence type="ECO:0000313" key="2">
    <source>
        <dbReference type="Proteomes" id="UP000011713"/>
    </source>
</evidence>
<dbReference type="VEuPathDB" id="FungiDB:HpaG812937"/>
<dbReference type="InParanoid" id="M4C1I7"/>
<reference evidence="1" key="2">
    <citation type="submission" date="2015-06" db="UniProtKB">
        <authorList>
            <consortium name="EnsemblProtists"/>
        </authorList>
    </citation>
    <scope>IDENTIFICATION</scope>
    <source>
        <strain evidence="1">Emoy2</strain>
    </source>
</reference>
<dbReference type="EnsemblProtists" id="HpaT812937">
    <property type="protein sequence ID" value="HpaP812937"/>
    <property type="gene ID" value="HpaG812937"/>
</dbReference>
<protein>
    <submittedName>
        <fullName evidence="1">Uncharacterized protein</fullName>
    </submittedName>
</protein>
<dbReference type="AlphaFoldDB" id="M4C1I7"/>
<organism evidence="1 2">
    <name type="scientific">Hyaloperonospora arabidopsidis (strain Emoy2)</name>
    <name type="common">Downy mildew agent</name>
    <name type="synonym">Peronospora arabidopsidis</name>
    <dbReference type="NCBI Taxonomy" id="559515"/>
    <lineage>
        <taxon>Eukaryota</taxon>
        <taxon>Sar</taxon>
        <taxon>Stramenopiles</taxon>
        <taxon>Oomycota</taxon>
        <taxon>Peronosporomycetes</taxon>
        <taxon>Peronosporales</taxon>
        <taxon>Peronosporaceae</taxon>
        <taxon>Hyaloperonospora</taxon>
    </lineage>
</organism>